<dbReference type="Gene3D" id="3.40.470.10">
    <property type="entry name" value="Uracil-DNA glycosylase-like domain"/>
    <property type="match status" value="1"/>
</dbReference>
<dbReference type="KEGG" id="thd:BHV28_10870"/>
<sequence length="214" mass="24207">MPDTTADTFSLASLDQQIKACRLCREAPRCPPPLPHEPRPVCILSASAHIAIAGQAPGMRVHETGIPFNDPSGNRLRNWLGVDRATFYNPAHFAIVPMGFCFPGYDAKGGDLPPRRECATLWHEAIFNAMPQIRLVLAIGQYAQRWHIAQGRQKNLTETVKNWRDILSRKQPRGYHVLPLPHPSWRNTAWLGKNPWFEEELLPELRQQIHAATS</sequence>
<dbReference type="SMART" id="SM00986">
    <property type="entry name" value="UDG"/>
    <property type="match status" value="1"/>
</dbReference>
<organism evidence="2 3">
    <name type="scientific">Candidatus Tokpelaia hoelldobleri</name>
    <dbReference type="NCBI Taxonomy" id="1902579"/>
    <lineage>
        <taxon>Bacteria</taxon>
        <taxon>Pseudomonadati</taxon>
        <taxon>Pseudomonadota</taxon>
        <taxon>Alphaproteobacteria</taxon>
        <taxon>Hyphomicrobiales</taxon>
        <taxon>Candidatus Tokpelaia</taxon>
    </lineage>
</organism>
<dbReference type="SMART" id="SM00987">
    <property type="entry name" value="UreE_C"/>
    <property type="match status" value="1"/>
</dbReference>
<dbReference type="STRING" id="1902579.BHV28_10870"/>
<dbReference type="Proteomes" id="UP000188912">
    <property type="component" value="Chromosome"/>
</dbReference>
<dbReference type="EMBL" id="CP017315">
    <property type="protein sequence ID" value="AQS41775.1"/>
    <property type="molecule type" value="Genomic_DNA"/>
</dbReference>
<evidence type="ECO:0000259" key="1">
    <source>
        <dbReference type="SMART" id="SM00986"/>
    </source>
</evidence>
<dbReference type="InterPro" id="IPR036895">
    <property type="entry name" value="Uracil-DNA_glycosylase-like_sf"/>
</dbReference>
<name>A0A1U9JV69_9HYPH</name>
<protein>
    <submittedName>
        <fullName evidence="2">Uracil-DNA glycosylase protein</fullName>
    </submittedName>
</protein>
<reference evidence="2 3" key="1">
    <citation type="journal article" date="2010" name="Science">
        <title>Genomic comparison of the ants Camponotus floridanus and Harpegnathos saltator.</title>
        <authorList>
            <person name="Bonasio R."/>
            <person name="Zhang G."/>
            <person name="Ye C."/>
            <person name="Mutti N.S."/>
            <person name="Fang X."/>
            <person name="Qin N."/>
            <person name="Donahue G."/>
            <person name="Yang P."/>
            <person name="Li Q."/>
            <person name="Li C."/>
            <person name="Zhang P."/>
            <person name="Huang Z."/>
            <person name="Berger S.L."/>
            <person name="Reinberg D."/>
            <person name="Wang J."/>
            <person name="Liebig J."/>
        </authorList>
    </citation>
    <scope>NUCLEOTIDE SEQUENCE [LARGE SCALE GENOMIC DNA]</scope>
    <source>
        <strain evidence="2 3">Hsal</strain>
    </source>
</reference>
<dbReference type="AlphaFoldDB" id="A0A1U9JV69"/>
<accession>A0A1U9JV69</accession>
<dbReference type="InterPro" id="IPR047124">
    <property type="entry name" value="HI_0220.2"/>
</dbReference>
<dbReference type="CDD" id="cd10033">
    <property type="entry name" value="UDG_like"/>
    <property type="match status" value="1"/>
</dbReference>
<dbReference type="PANTHER" id="PTHR42160">
    <property type="entry name" value="URACIL-DNA GLYCOSYLASE SUPERFAMILY PROTEIN"/>
    <property type="match status" value="1"/>
</dbReference>
<evidence type="ECO:0000313" key="2">
    <source>
        <dbReference type="EMBL" id="AQS41775.1"/>
    </source>
</evidence>
<dbReference type="PANTHER" id="PTHR42160:SF1">
    <property type="entry name" value="URACIL-DNA GLYCOSYLASE SUPERFAMILY PROTEIN"/>
    <property type="match status" value="1"/>
</dbReference>
<reference evidence="2 3" key="2">
    <citation type="journal article" date="2016" name="Sci. Rep.">
        <title>The genome of Rhizobiales bacteria in predatory ants reveals urease gene functions but no genes for nitrogen fixation.</title>
        <authorList>
            <person name="Neuvonen M.M."/>
            <person name="Tamarit D."/>
            <person name="Naslund K."/>
            <person name="Liebig J."/>
            <person name="Feldhaar H."/>
            <person name="Moran N.A."/>
            <person name="Guy L."/>
            <person name="Andersson S.G."/>
        </authorList>
    </citation>
    <scope>NUCLEOTIDE SEQUENCE [LARGE SCALE GENOMIC DNA]</scope>
    <source>
        <strain evidence="2 3">Hsal</strain>
    </source>
</reference>
<dbReference type="Pfam" id="PF03167">
    <property type="entry name" value="UDG"/>
    <property type="match status" value="1"/>
</dbReference>
<dbReference type="InterPro" id="IPR005122">
    <property type="entry name" value="Uracil-DNA_glycosylase-like"/>
</dbReference>
<dbReference type="SUPFAM" id="SSF52141">
    <property type="entry name" value="Uracil-DNA glycosylase-like"/>
    <property type="match status" value="1"/>
</dbReference>
<proteinExistence type="predicted"/>
<gene>
    <name evidence="2" type="ORF">BHV28_10870</name>
</gene>
<evidence type="ECO:0000313" key="3">
    <source>
        <dbReference type="Proteomes" id="UP000188912"/>
    </source>
</evidence>
<keyword evidence="3" id="KW-1185">Reference proteome</keyword>
<feature type="domain" description="Uracil-DNA glycosylase-like" evidence="1">
    <location>
        <begin position="41"/>
        <end position="206"/>
    </location>
</feature>